<keyword evidence="1" id="KW-0472">Membrane</keyword>
<comment type="caution">
    <text evidence="2">The sequence shown here is derived from an EMBL/GenBank/DDBJ whole genome shotgun (WGS) entry which is preliminary data.</text>
</comment>
<dbReference type="Proteomes" id="UP000216961">
    <property type="component" value="Unassembled WGS sequence"/>
</dbReference>
<dbReference type="AlphaFoldDB" id="A0AA91TVQ5"/>
<feature type="transmembrane region" description="Helical" evidence="1">
    <location>
        <begin position="6"/>
        <end position="24"/>
    </location>
</feature>
<dbReference type="EMBL" id="NPBQ01000013">
    <property type="protein sequence ID" value="PAD85019.1"/>
    <property type="molecule type" value="Genomic_DNA"/>
</dbReference>
<organism evidence="2 3">
    <name type="scientific">Niallia circulans</name>
    <name type="common">Bacillus circulans</name>
    <dbReference type="NCBI Taxonomy" id="1397"/>
    <lineage>
        <taxon>Bacteria</taxon>
        <taxon>Bacillati</taxon>
        <taxon>Bacillota</taxon>
        <taxon>Bacilli</taxon>
        <taxon>Bacillales</taxon>
        <taxon>Bacillaceae</taxon>
        <taxon>Niallia</taxon>
    </lineage>
</organism>
<evidence type="ECO:0000313" key="3">
    <source>
        <dbReference type="Proteomes" id="UP000216961"/>
    </source>
</evidence>
<evidence type="ECO:0000256" key="1">
    <source>
        <dbReference type="SAM" id="Phobius"/>
    </source>
</evidence>
<dbReference type="NCBIfam" id="NF038353">
    <property type="entry name" value="FxLYD_dom"/>
    <property type="match status" value="1"/>
</dbReference>
<reference evidence="2 3" key="1">
    <citation type="submission" date="2017-07" db="EMBL/GenBank/DDBJ databases">
        <title>Isolation and whole genome analysis of endospore-forming bacteria from heroin.</title>
        <authorList>
            <person name="Kalinowski J."/>
            <person name="Ahrens B."/>
            <person name="Al-Dilaimi A."/>
            <person name="Winkler A."/>
            <person name="Wibberg D."/>
            <person name="Schleenbecker U."/>
            <person name="Ruckert C."/>
            <person name="Wolfel R."/>
            <person name="Grass G."/>
        </authorList>
    </citation>
    <scope>NUCLEOTIDE SEQUENCE [LARGE SCALE GENOMIC DNA]</scope>
    <source>
        <strain evidence="2 3">7521-2</strain>
    </source>
</reference>
<gene>
    <name evidence="2" type="ORF">CHH57_01530</name>
</gene>
<dbReference type="InterPro" id="IPR047676">
    <property type="entry name" value="FxLYD_dom"/>
</dbReference>
<keyword evidence="1" id="KW-1133">Transmembrane helix</keyword>
<name>A0AA91TVQ5_NIACI</name>
<dbReference type="RefSeq" id="WP_095328561.1">
    <property type="nucleotide sequence ID" value="NZ_NPBQ01000013.1"/>
</dbReference>
<accession>A0AA91TVQ5</accession>
<keyword evidence="1" id="KW-0812">Transmembrane</keyword>
<sequence length="267" mass="30008">MSKKKISLFIGIILIISVSLFLYINRLDETKLRYLESKLLENEYISSVDITKDDDAKVFSLEGKKSYPYQIAAYPSSKFIEMSDDEKLLAMESISKQIDETTGTSSLVECGRNKYCSIQDIFVMGRDENDDLVSYVIPYEYDQSADDLAMEVIGTGGNKTITLNSSSDKSKKSGTSKVSIEKHNAKYSGNFISVIGTVKNNTSSPLSYIEVKVSFYNENGDIQDTKTTYVNSSDALLPNEQKSFDTMVEMIGEKYTKYKIEVVNYSN</sequence>
<proteinExistence type="predicted"/>
<evidence type="ECO:0000313" key="2">
    <source>
        <dbReference type="EMBL" id="PAD85019.1"/>
    </source>
</evidence>
<protein>
    <submittedName>
        <fullName evidence="2">Uncharacterized protein</fullName>
    </submittedName>
</protein>